<dbReference type="PANTHER" id="PTHR32161">
    <property type="entry name" value="DPP6 N-TERMINAL DOMAIN-LIKE PROTEIN"/>
    <property type="match status" value="1"/>
</dbReference>
<dbReference type="EMBL" id="MFKF01000341">
    <property type="protein sequence ID" value="OGG46107.1"/>
    <property type="molecule type" value="Genomic_DNA"/>
</dbReference>
<dbReference type="AlphaFoldDB" id="A0A1F6CAZ5"/>
<dbReference type="PANTHER" id="PTHR32161:SF8">
    <property type="entry name" value="DPP6 N-TERMINAL DOMAIN-LIKE PROTEIN"/>
    <property type="match status" value="1"/>
</dbReference>
<reference evidence="1 2" key="1">
    <citation type="journal article" date="2016" name="Nat. Commun.">
        <title>Thousands of microbial genomes shed light on interconnected biogeochemical processes in an aquifer system.</title>
        <authorList>
            <person name="Anantharaman K."/>
            <person name="Brown C.T."/>
            <person name="Hug L.A."/>
            <person name="Sharon I."/>
            <person name="Castelle C.J."/>
            <person name="Probst A.J."/>
            <person name="Thomas B.C."/>
            <person name="Singh A."/>
            <person name="Wilkins M.J."/>
            <person name="Karaoz U."/>
            <person name="Brodie E.L."/>
            <person name="Williams K.H."/>
            <person name="Hubbard S.S."/>
            <person name="Banfield J.F."/>
        </authorList>
    </citation>
    <scope>NUCLEOTIDE SEQUENCE [LARGE SCALE GENOMIC DNA]</scope>
    <source>
        <strain evidence="2">RIFCSPLOWO2_12_FULL_64_10</strain>
    </source>
</reference>
<dbReference type="Pfam" id="PF07676">
    <property type="entry name" value="PD40"/>
    <property type="match status" value="8"/>
</dbReference>
<evidence type="ECO:0008006" key="3">
    <source>
        <dbReference type="Google" id="ProtNLM"/>
    </source>
</evidence>
<dbReference type="InterPro" id="IPR011042">
    <property type="entry name" value="6-blade_b-propeller_TolB-like"/>
</dbReference>
<sequence length="636" mass="69903">MNSFNRPRHPIISLYGREGLAVRRVETVLLIFLISGLAISGWRQENAPAAEPHYTVAFFSNAPLNTDIFIADSNGSNPRPIVAHPDLDYNASFSRDGRWIIFTSHRAGSADIYRVHPDGSGLERLTDDPAFDDQAALSPDGTLLAFVSTRSGQADIWVLELATGALSNLTDHPAGDFRPAWSPDGAWIAFSSDRDSTKPKFSFTTMHSTEIYAMRRDGADLRRLTHLESFAGSPCWSPDGGRIAFYEGRLYREVKNPDNSVGLRPLPPFAVRSTAGISTIDVRTGERRAIASGQGGRWSPRWLSPERLGYVRGDSTGGIAFSDGASEAWGEFVCPDWSPDGRWMVFHREVDTLDPWPPVRARHSRDPRFKLVRTGVLPSYSPSGDRLACNSERLGRLHNSILIMNSDGSSRSVFFRDQKKNALGPVWSPAGDRIAFGLGTYFGDGSQVAHLAVINSDGTGLKMLTEGERNDGFPSWAPDGSRLVFRSGRSRARGLAIIDVETGQITPLTSGSHNDNFPVWSPLGDLIAFTSDRDGDYEIYTIRPDGADLKRLTRQPGNDAHCAWSPDGKWIAFSSARGGFKDEAPLSLPQWNPQPYGEVCVIRADGSDVRALTDDQYEDGAPTFVPTPGLRLKDDY</sequence>
<dbReference type="Proteomes" id="UP000178606">
    <property type="component" value="Unassembled WGS sequence"/>
</dbReference>
<dbReference type="SUPFAM" id="SSF82171">
    <property type="entry name" value="DPP6 N-terminal domain-like"/>
    <property type="match status" value="2"/>
</dbReference>
<comment type="caution">
    <text evidence="1">The sequence shown here is derived from an EMBL/GenBank/DDBJ whole genome shotgun (WGS) entry which is preliminary data.</text>
</comment>
<evidence type="ECO:0000313" key="1">
    <source>
        <dbReference type="EMBL" id="OGG46107.1"/>
    </source>
</evidence>
<name>A0A1F6CAZ5_HANXR</name>
<dbReference type="InterPro" id="IPR011659">
    <property type="entry name" value="WD40"/>
</dbReference>
<evidence type="ECO:0000313" key="2">
    <source>
        <dbReference type="Proteomes" id="UP000178606"/>
    </source>
</evidence>
<organism evidence="1 2">
    <name type="scientific">Handelsmanbacteria sp. (strain RIFCSPLOWO2_12_FULL_64_10)</name>
    <dbReference type="NCBI Taxonomy" id="1817868"/>
    <lineage>
        <taxon>Bacteria</taxon>
        <taxon>Candidatus Handelsmaniibacteriota</taxon>
    </lineage>
</organism>
<proteinExistence type="predicted"/>
<protein>
    <recommendedName>
        <fullName evidence="3">Dipeptidylpeptidase IV N-terminal domain-containing protein</fullName>
    </recommendedName>
</protein>
<gene>
    <name evidence="1" type="ORF">A3F84_26820</name>
</gene>
<accession>A0A1F6CAZ5</accession>
<dbReference type="Gene3D" id="2.120.10.30">
    <property type="entry name" value="TolB, C-terminal domain"/>
    <property type="match status" value="4"/>
</dbReference>